<dbReference type="InterPro" id="IPR011009">
    <property type="entry name" value="Kinase-like_dom_sf"/>
</dbReference>
<feature type="transmembrane region" description="Helical" evidence="10">
    <location>
        <begin position="236"/>
        <end position="261"/>
    </location>
</feature>
<evidence type="ECO:0000313" key="13">
    <source>
        <dbReference type="EMBL" id="KAA8533383.1"/>
    </source>
</evidence>
<dbReference type="Proteomes" id="UP000325577">
    <property type="component" value="Linkage Group LG19"/>
</dbReference>
<evidence type="ECO:0000256" key="1">
    <source>
        <dbReference type="ARBA" id="ARBA00004167"/>
    </source>
</evidence>
<dbReference type="GO" id="GO:0016020">
    <property type="term" value="C:membrane"/>
    <property type="evidence" value="ECO:0007669"/>
    <property type="project" value="UniProtKB-SubCell"/>
</dbReference>
<protein>
    <recommendedName>
        <fullName evidence="12">Protein kinase domain-containing protein</fullName>
    </recommendedName>
</protein>
<dbReference type="Pfam" id="PF00069">
    <property type="entry name" value="Pkinase"/>
    <property type="match status" value="1"/>
</dbReference>
<organism evidence="13 14">
    <name type="scientific">Nyssa sinensis</name>
    <dbReference type="NCBI Taxonomy" id="561372"/>
    <lineage>
        <taxon>Eukaryota</taxon>
        <taxon>Viridiplantae</taxon>
        <taxon>Streptophyta</taxon>
        <taxon>Embryophyta</taxon>
        <taxon>Tracheophyta</taxon>
        <taxon>Spermatophyta</taxon>
        <taxon>Magnoliopsida</taxon>
        <taxon>eudicotyledons</taxon>
        <taxon>Gunneridae</taxon>
        <taxon>Pentapetalae</taxon>
        <taxon>asterids</taxon>
        <taxon>Cornales</taxon>
        <taxon>Nyssaceae</taxon>
        <taxon>Nyssa</taxon>
    </lineage>
</organism>
<dbReference type="EMBL" id="CM018042">
    <property type="protein sequence ID" value="KAA8533383.1"/>
    <property type="molecule type" value="Genomic_DNA"/>
</dbReference>
<keyword evidence="8 10" id="KW-0472">Membrane</keyword>
<dbReference type="PROSITE" id="PS50011">
    <property type="entry name" value="PROTEIN_KINASE_DOM"/>
    <property type="match status" value="1"/>
</dbReference>
<feature type="signal peptide" evidence="11">
    <location>
        <begin position="1"/>
        <end position="15"/>
    </location>
</feature>
<evidence type="ECO:0000256" key="10">
    <source>
        <dbReference type="SAM" id="Phobius"/>
    </source>
</evidence>
<dbReference type="InterPro" id="IPR032675">
    <property type="entry name" value="LRR_dom_sf"/>
</dbReference>
<evidence type="ECO:0000256" key="7">
    <source>
        <dbReference type="ARBA" id="ARBA00022989"/>
    </source>
</evidence>
<dbReference type="Pfam" id="PF08263">
    <property type="entry name" value="LRRNT_2"/>
    <property type="match status" value="1"/>
</dbReference>
<dbReference type="GO" id="GO:0005524">
    <property type="term" value="F:ATP binding"/>
    <property type="evidence" value="ECO:0007669"/>
    <property type="project" value="InterPro"/>
</dbReference>
<keyword evidence="3" id="KW-0433">Leucine-rich repeat</keyword>
<dbReference type="PANTHER" id="PTHR48007:SF40">
    <property type="entry name" value="SERINE-THREONINE_TYROSINE-PROTEIN KINASE CATALYTIC DOMAIN-CONTAINING PROTEIN"/>
    <property type="match status" value="1"/>
</dbReference>
<dbReference type="FunFam" id="3.80.10.10:FF:000722">
    <property type="entry name" value="Leucine-rich repeat receptor-like protein kinase"/>
    <property type="match status" value="1"/>
</dbReference>
<dbReference type="InterPro" id="IPR001611">
    <property type="entry name" value="Leu-rich_rpt"/>
</dbReference>
<evidence type="ECO:0000256" key="11">
    <source>
        <dbReference type="SAM" id="SignalP"/>
    </source>
</evidence>
<keyword evidence="6" id="KW-0677">Repeat</keyword>
<evidence type="ECO:0000313" key="14">
    <source>
        <dbReference type="Proteomes" id="UP000325577"/>
    </source>
</evidence>
<dbReference type="Gene3D" id="3.80.10.10">
    <property type="entry name" value="Ribonuclease Inhibitor"/>
    <property type="match status" value="1"/>
</dbReference>
<keyword evidence="4 10" id="KW-0812">Transmembrane</keyword>
<reference evidence="13 14" key="1">
    <citation type="submission" date="2019-09" db="EMBL/GenBank/DDBJ databases">
        <title>A chromosome-level genome assembly of the Chinese tupelo Nyssa sinensis.</title>
        <authorList>
            <person name="Yang X."/>
            <person name="Kang M."/>
            <person name="Yang Y."/>
            <person name="Xiong H."/>
            <person name="Wang M."/>
            <person name="Zhang Z."/>
            <person name="Wang Z."/>
            <person name="Wu H."/>
            <person name="Ma T."/>
            <person name="Liu J."/>
            <person name="Xi Z."/>
        </authorList>
    </citation>
    <scope>NUCLEOTIDE SEQUENCE [LARGE SCALE GENOMIC DNA]</scope>
    <source>
        <strain evidence="13">J267</strain>
        <tissue evidence="13">Leaf</tissue>
    </source>
</reference>
<dbReference type="Pfam" id="PF00560">
    <property type="entry name" value="LRR_1"/>
    <property type="match status" value="1"/>
</dbReference>
<evidence type="ECO:0000256" key="2">
    <source>
        <dbReference type="ARBA" id="ARBA00022553"/>
    </source>
</evidence>
<dbReference type="OrthoDB" id="772719at2759"/>
<sequence>MVLLMVIQLSDVVVSIKEYYPDERDALMQLRDIVNSTSNLHANWTGPPCYYNQSRWAGIACSNWHVTRLVLQGIHLTGSLPPAFLHNLTFLTKLSFTNNSLHGPLPNLTNLLHLEFLFLSDNHFSGSIPLDYIQLPKLSKLELQHNSLHGPIPPFDQQTLTLFNVSYNHLGGLIPETRVLQRFPQSSYDHNPDLCGTPLGIPCSVSPPPPAGIAPSPSPIPPPFPSKDDKKRNLELWSIVLIVAAAILVPLSVMLVFVCYYRRVRGKEAKGDQPSGESNGEEAKRKPHWSESREDPERTVELEFLDKETPVFDLDDLLRASAEVMGKGKLGTTYRATLDSGPVVAVKRLKEMNILSKKDFVQQLQLLGKMKHENLVQIISFYYSKEEKLVVHEFVPHGNLFELLHENRGVGRVPLNWSTRMSIIKDIVKGLTFLHQSLPSHKVPHANLKSSNVLIQRNNQSCHSKLADFGFLPLLPSRKSSQKLAVGKSPEFSQGKKLTYKADVYCFGIILLEVITGMIPGKISGGNEETVDDLSDWVRTVVNKDWSTDILDVEILAANEGHDEMLKLTELALECTDMAPEKRPKMSEVLTRIEEIERVDKEDD</sequence>
<evidence type="ECO:0000256" key="6">
    <source>
        <dbReference type="ARBA" id="ARBA00022737"/>
    </source>
</evidence>
<feature type="domain" description="Protein kinase" evidence="12">
    <location>
        <begin position="319"/>
        <end position="596"/>
    </location>
</feature>
<keyword evidence="7 10" id="KW-1133">Transmembrane helix</keyword>
<dbReference type="PANTHER" id="PTHR48007">
    <property type="entry name" value="LEUCINE-RICH REPEAT RECEPTOR-LIKE PROTEIN KINASE PXC1"/>
    <property type="match status" value="1"/>
</dbReference>
<feature type="chain" id="PRO_5023823849" description="Protein kinase domain-containing protein" evidence="11">
    <location>
        <begin position="16"/>
        <end position="604"/>
    </location>
</feature>
<evidence type="ECO:0000256" key="8">
    <source>
        <dbReference type="ARBA" id="ARBA00023136"/>
    </source>
</evidence>
<dbReference type="Gene3D" id="1.10.510.10">
    <property type="entry name" value="Transferase(Phosphotransferase) domain 1"/>
    <property type="match status" value="1"/>
</dbReference>
<evidence type="ECO:0000256" key="5">
    <source>
        <dbReference type="ARBA" id="ARBA00022729"/>
    </source>
</evidence>
<keyword evidence="5 11" id="KW-0732">Signal</keyword>
<dbReference type="InterPro" id="IPR000719">
    <property type="entry name" value="Prot_kinase_dom"/>
</dbReference>
<dbReference type="Gene3D" id="3.30.200.20">
    <property type="entry name" value="Phosphorylase Kinase, domain 1"/>
    <property type="match status" value="1"/>
</dbReference>
<dbReference type="InterPro" id="IPR013210">
    <property type="entry name" value="LRR_N_plant-typ"/>
</dbReference>
<evidence type="ECO:0000259" key="12">
    <source>
        <dbReference type="PROSITE" id="PS50011"/>
    </source>
</evidence>
<dbReference type="InterPro" id="IPR046959">
    <property type="entry name" value="PRK1-6/SRF4-like"/>
</dbReference>
<proteinExistence type="predicted"/>
<evidence type="ECO:0000256" key="4">
    <source>
        <dbReference type="ARBA" id="ARBA00022692"/>
    </source>
</evidence>
<dbReference type="CDD" id="cd14066">
    <property type="entry name" value="STKc_IRAK"/>
    <property type="match status" value="1"/>
</dbReference>
<accession>A0A5J5AQR9</accession>
<dbReference type="SUPFAM" id="SSF56112">
    <property type="entry name" value="Protein kinase-like (PK-like)"/>
    <property type="match status" value="1"/>
</dbReference>
<name>A0A5J5AQR9_9ASTE</name>
<dbReference type="GO" id="GO:0004672">
    <property type="term" value="F:protein kinase activity"/>
    <property type="evidence" value="ECO:0007669"/>
    <property type="project" value="InterPro"/>
</dbReference>
<evidence type="ECO:0000256" key="3">
    <source>
        <dbReference type="ARBA" id="ARBA00022614"/>
    </source>
</evidence>
<feature type="compositionally biased region" description="Basic and acidic residues" evidence="9">
    <location>
        <begin position="281"/>
        <end position="298"/>
    </location>
</feature>
<keyword evidence="2" id="KW-0597">Phosphoprotein</keyword>
<feature type="region of interest" description="Disordered" evidence="9">
    <location>
        <begin position="268"/>
        <end position="298"/>
    </location>
</feature>
<dbReference type="AlphaFoldDB" id="A0A5J5AQR9"/>
<keyword evidence="14" id="KW-1185">Reference proteome</keyword>
<evidence type="ECO:0000256" key="9">
    <source>
        <dbReference type="SAM" id="MobiDB-lite"/>
    </source>
</evidence>
<gene>
    <name evidence="13" type="ORF">F0562_033084</name>
</gene>
<dbReference type="SUPFAM" id="SSF52058">
    <property type="entry name" value="L domain-like"/>
    <property type="match status" value="1"/>
</dbReference>
<comment type="subcellular location">
    <subcellularLocation>
        <location evidence="1">Membrane</location>
        <topology evidence="1">Single-pass membrane protein</topology>
    </subcellularLocation>
</comment>